<dbReference type="Gene3D" id="1.10.10.60">
    <property type="entry name" value="Homeodomain-like"/>
    <property type="match status" value="1"/>
</dbReference>
<feature type="DNA-binding region" description="H-T-H motif" evidence="4">
    <location>
        <begin position="32"/>
        <end position="51"/>
    </location>
</feature>
<dbReference type="Pfam" id="PF00440">
    <property type="entry name" value="TetR_N"/>
    <property type="match status" value="1"/>
</dbReference>
<evidence type="ECO:0000256" key="1">
    <source>
        <dbReference type="ARBA" id="ARBA00023015"/>
    </source>
</evidence>
<dbReference type="Gene3D" id="1.10.357.10">
    <property type="entry name" value="Tetracycline Repressor, domain 2"/>
    <property type="match status" value="1"/>
</dbReference>
<dbReference type="STRING" id="1391654.AKJ09_10380"/>
<evidence type="ECO:0000259" key="5">
    <source>
        <dbReference type="PROSITE" id="PS50977"/>
    </source>
</evidence>
<dbReference type="SUPFAM" id="SSF48498">
    <property type="entry name" value="Tetracyclin repressor-like, C-terminal domain"/>
    <property type="match status" value="1"/>
</dbReference>
<dbReference type="GO" id="GO:0003677">
    <property type="term" value="F:DNA binding"/>
    <property type="evidence" value="ECO:0007669"/>
    <property type="project" value="UniProtKB-UniRule"/>
</dbReference>
<evidence type="ECO:0000256" key="3">
    <source>
        <dbReference type="ARBA" id="ARBA00023163"/>
    </source>
</evidence>
<protein>
    <submittedName>
        <fullName evidence="6">Transcriptional regulator, TetR family</fullName>
    </submittedName>
</protein>
<dbReference type="SUPFAM" id="SSF46689">
    <property type="entry name" value="Homeodomain-like"/>
    <property type="match status" value="1"/>
</dbReference>
<keyword evidence="3" id="KW-0804">Transcription</keyword>
<dbReference type="PRINTS" id="PR00455">
    <property type="entry name" value="HTHTETR"/>
</dbReference>
<dbReference type="PANTHER" id="PTHR47506:SF7">
    <property type="entry name" value="TRANSCRIPTIONAL REGULATORY PROTEIN"/>
    <property type="match status" value="1"/>
</dbReference>
<dbReference type="PROSITE" id="PS50977">
    <property type="entry name" value="HTH_TETR_2"/>
    <property type="match status" value="1"/>
</dbReference>
<keyword evidence="2 4" id="KW-0238">DNA-binding</keyword>
<accession>A0A0K1QDJ1</accession>
<dbReference type="PATRIC" id="fig|1391654.3.peg.10521"/>
<reference evidence="6 7" key="1">
    <citation type="submission" date="2015-08" db="EMBL/GenBank/DDBJ databases">
        <authorList>
            <person name="Babu N.S."/>
            <person name="Beckwith C.J."/>
            <person name="Beseler K.G."/>
            <person name="Brison A."/>
            <person name="Carone J.V."/>
            <person name="Caskin T.P."/>
            <person name="Diamond M."/>
            <person name="Durham M.E."/>
            <person name="Foxe J.M."/>
            <person name="Go M."/>
            <person name="Henderson B.A."/>
            <person name="Jones I.B."/>
            <person name="McGettigan J.A."/>
            <person name="Micheletti S.J."/>
            <person name="Nasrallah M.E."/>
            <person name="Ortiz D."/>
            <person name="Piller C.R."/>
            <person name="Privatt S.R."/>
            <person name="Schneider S.L."/>
            <person name="Sharp S."/>
            <person name="Smith T.C."/>
            <person name="Stanton J.D."/>
            <person name="Ullery H.E."/>
            <person name="Wilson R.J."/>
            <person name="Serrano M.G."/>
            <person name="Buck G."/>
            <person name="Lee V."/>
            <person name="Wang Y."/>
            <person name="Carvalho R."/>
            <person name="Voegtly L."/>
            <person name="Shi R."/>
            <person name="Duckworth R."/>
            <person name="Johnson A."/>
            <person name="Loviza R."/>
            <person name="Walstead R."/>
            <person name="Shah Z."/>
            <person name="Kiflezghi M."/>
            <person name="Wade K."/>
            <person name="Ball S.L."/>
            <person name="Bradley K.W."/>
            <person name="Asai D.J."/>
            <person name="Bowman C.A."/>
            <person name="Russell D.A."/>
            <person name="Pope W.H."/>
            <person name="Jacobs-Sera D."/>
            <person name="Hendrix R.W."/>
            <person name="Hatfull G.F."/>
        </authorList>
    </citation>
    <scope>NUCLEOTIDE SEQUENCE [LARGE SCALE GENOMIC DNA]</scope>
    <source>
        <strain evidence="6 7">DSM 27648</strain>
    </source>
</reference>
<proteinExistence type="predicted"/>
<dbReference type="InterPro" id="IPR009057">
    <property type="entry name" value="Homeodomain-like_sf"/>
</dbReference>
<gene>
    <name evidence="6" type="ORF">AKJ09_10380</name>
</gene>
<dbReference type="RefSeq" id="WP_146654440.1">
    <property type="nucleotide sequence ID" value="NZ_CP012333.1"/>
</dbReference>
<evidence type="ECO:0000313" key="6">
    <source>
        <dbReference type="EMBL" id="AKV03717.1"/>
    </source>
</evidence>
<evidence type="ECO:0000256" key="4">
    <source>
        <dbReference type="PROSITE-ProRule" id="PRU00335"/>
    </source>
</evidence>
<dbReference type="EMBL" id="CP012333">
    <property type="protein sequence ID" value="AKV03717.1"/>
    <property type="molecule type" value="Genomic_DNA"/>
</dbReference>
<dbReference type="KEGG" id="llu:AKJ09_10380"/>
<dbReference type="InterPro" id="IPR001647">
    <property type="entry name" value="HTH_TetR"/>
</dbReference>
<feature type="domain" description="HTH tetR-type" evidence="5">
    <location>
        <begin position="9"/>
        <end position="69"/>
    </location>
</feature>
<evidence type="ECO:0000256" key="2">
    <source>
        <dbReference type="ARBA" id="ARBA00023125"/>
    </source>
</evidence>
<dbReference type="PANTHER" id="PTHR47506">
    <property type="entry name" value="TRANSCRIPTIONAL REGULATORY PROTEIN"/>
    <property type="match status" value="1"/>
</dbReference>
<sequence>MSAKAEQKRETHEAILESAAKLLRSKGATGASVADVMKGAGLTVGGFYAHFANKDALVAETLRRTTQVMRTRLFSKLENVPSAERYDEILERYLTRLHRDVVDKGCPLPAVVGDVATSHPALQSELATFVEAYVKELAPHVPDASRARSVALATIAIMYGGLTLARAVGAGPLSDEILAACRSFASAAVRSVSTKKSKTKET</sequence>
<dbReference type="InterPro" id="IPR036271">
    <property type="entry name" value="Tet_transcr_reg_TetR-rel_C_sf"/>
</dbReference>
<dbReference type="Proteomes" id="UP000064967">
    <property type="component" value="Chromosome"/>
</dbReference>
<evidence type="ECO:0000313" key="7">
    <source>
        <dbReference type="Proteomes" id="UP000064967"/>
    </source>
</evidence>
<keyword evidence="7" id="KW-1185">Reference proteome</keyword>
<dbReference type="OrthoDB" id="9798857at2"/>
<keyword evidence="1" id="KW-0805">Transcription regulation</keyword>
<dbReference type="AlphaFoldDB" id="A0A0K1QDJ1"/>
<name>A0A0K1QDJ1_9BACT</name>
<organism evidence="6 7">
    <name type="scientific">Labilithrix luteola</name>
    <dbReference type="NCBI Taxonomy" id="1391654"/>
    <lineage>
        <taxon>Bacteria</taxon>
        <taxon>Pseudomonadati</taxon>
        <taxon>Myxococcota</taxon>
        <taxon>Polyangia</taxon>
        <taxon>Polyangiales</taxon>
        <taxon>Labilitrichaceae</taxon>
        <taxon>Labilithrix</taxon>
    </lineage>
</organism>